<dbReference type="Proteomes" id="UP000799441">
    <property type="component" value="Unassembled WGS sequence"/>
</dbReference>
<dbReference type="GO" id="GO:0006508">
    <property type="term" value="P:proteolysis"/>
    <property type="evidence" value="ECO:0007669"/>
    <property type="project" value="UniProtKB-KW"/>
</dbReference>
<keyword evidence="1" id="KW-0808">Transferase</keyword>
<dbReference type="Gene3D" id="3.40.630.10">
    <property type="entry name" value="Zn peptidases"/>
    <property type="match status" value="1"/>
</dbReference>
<keyword evidence="3" id="KW-0645">Protease</keyword>
<keyword evidence="3" id="KW-0479">Metal-binding</keyword>
<dbReference type="GO" id="GO:0008233">
    <property type="term" value="F:peptidase activity"/>
    <property type="evidence" value="ECO:0007669"/>
    <property type="project" value="UniProtKB-KW"/>
</dbReference>
<evidence type="ECO:0000256" key="2">
    <source>
        <dbReference type="ARBA" id="ARBA00023315"/>
    </source>
</evidence>
<evidence type="ECO:0000313" key="6">
    <source>
        <dbReference type="EMBL" id="KAF2719992.1"/>
    </source>
</evidence>
<dbReference type="Pfam" id="PF04389">
    <property type="entry name" value="Peptidase_M28"/>
    <property type="match status" value="1"/>
</dbReference>
<dbReference type="EMBL" id="MU003804">
    <property type="protein sequence ID" value="KAF2719992.1"/>
    <property type="molecule type" value="Genomic_DNA"/>
</dbReference>
<feature type="signal peptide" evidence="3">
    <location>
        <begin position="1"/>
        <end position="18"/>
    </location>
</feature>
<keyword evidence="3" id="KW-0862">Zinc</keyword>
<dbReference type="CDD" id="cd03880">
    <property type="entry name" value="M28_QC_like"/>
    <property type="match status" value="1"/>
</dbReference>
<accession>A0A9P4Q8I3</accession>
<reference evidence="6" key="1">
    <citation type="journal article" date="2020" name="Stud. Mycol.">
        <title>101 Dothideomycetes genomes: a test case for predicting lifestyles and emergence of pathogens.</title>
        <authorList>
            <person name="Haridas S."/>
            <person name="Albert R."/>
            <person name="Binder M."/>
            <person name="Bloem J."/>
            <person name="Labutti K."/>
            <person name="Salamov A."/>
            <person name="Andreopoulos B."/>
            <person name="Baker S."/>
            <person name="Barry K."/>
            <person name="Bills G."/>
            <person name="Bluhm B."/>
            <person name="Cannon C."/>
            <person name="Castanera R."/>
            <person name="Culley D."/>
            <person name="Daum C."/>
            <person name="Ezra D."/>
            <person name="Gonzalez J."/>
            <person name="Henrissat B."/>
            <person name="Kuo A."/>
            <person name="Liang C."/>
            <person name="Lipzen A."/>
            <person name="Lutzoni F."/>
            <person name="Magnuson J."/>
            <person name="Mondo S."/>
            <person name="Nolan M."/>
            <person name="Ohm R."/>
            <person name="Pangilinan J."/>
            <person name="Park H.-J."/>
            <person name="Ramirez L."/>
            <person name="Alfaro M."/>
            <person name="Sun H."/>
            <person name="Tritt A."/>
            <person name="Yoshinaga Y."/>
            <person name="Zwiers L.-H."/>
            <person name="Turgeon B."/>
            <person name="Goodwin S."/>
            <person name="Spatafora J."/>
            <person name="Crous P."/>
            <person name="Grigoriev I."/>
        </authorList>
    </citation>
    <scope>NUCLEOTIDE SEQUENCE</scope>
    <source>
        <strain evidence="6">CBS 116435</strain>
    </source>
</reference>
<keyword evidence="7" id="KW-1185">Reference proteome</keyword>
<dbReference type="GO" id="GO:0016603">
    <property type="term" value="F:glutaminyl-peptide cyclotransferase activity"/>
    <property type="evidence" value="ECO:0007669"/>
    <property type="project" value="InterPro"/>
</dbReference>
<evidence type="ECO:0000259" key="5">
    <source>
        <dbReference type="Pfam" id="PF04389"/>
    </source>
</evidence>
<sequence>MRFTALLALPALLRHVLAYTALSEETIKHFPHPSDADFNIHDGKLLAPILIPRVPGSEGSKQVLQHFVDFFTNNLPGWTLTYQNSTSTTPTSKGKQIPFVNLIATRDPPWITKEAGGDGNVGRLALVAHYDSKLTPEGFIGATDSAAPCAMLLHVAQALDNALTKKWEGMDATEAELDGSKGLQILLLDGEEAFATWNHDDSLYGARSLAEDWEQTIFGATSTYRNPLDAMELFVLLDLLGAKNPQVPSYFKTTHWAYQKMAALETRLRGRLRLATSTSGDSVSSPFLPEAEKKDTDRWLGGYIEDDHVPFMAKGVEILHVITSPFPQVWHTIKDDGEHLDIPTVKDWATLTTAFTAEWMELEGFLELEPESDDQTKGKRSGSVRDEL</sequence>
<evidence type="ECO:0000313" key="7">
    <source>
        <dbReference type="Proteomes" id="UP000799441"/>
    </source>
</evidence>
<comment type="similarity">
    <text evidence="3">Belongs to the peptidase M28 family.</text>
</comment>
<proteinExistence type="inferred from homology"/>
<dbReference type="InterPro" id="IPR007484">
    <property type="entry name" value="Peptidase_M28"/>
</dbReference>
<keyword evidence="3" id="KW-0732">Signal</keyword>
<dbReference type="AlphaFoldDB" id="A0A9P4Q8I3"/>
<gene>
    <name evidence="6" type="ORF">K431DRAFT_295516</name>
</gene>
<evidence type="ECO:0000256" key="1">
    <source>
        <dbReference type="ARBA" id="ARBA00022679"/>
    </source>
</evidence>
<dbReference type="PANTHER" id="PTHR12283">
    <property type="entry name" value="GLUTAMINYL-PEPTIDE CYCLOTRANSFERASE"/>
    <property type="match status" value="1"/>
</dbReference>
<dbReference type="OrthoDB" id="3907302at2759"/>
<dbReference type="EC" id="3.4.-.-" evidence="3"/>
<feature type="region of interest" description="Disordered" evidence="4">
    <location>
        <begin position="369"/>
        <end position="388"/>
    </location>
</feature>
<feature type="domain" description="Peptidase M28" evidence="5">
    <location>
        <begin position="123"/>
        <end position="354"/>
    </location>
</feature>
<comment type="caution">
    <text evidence="6">The sequence shown here is derived from an EMBL/GenBank/DDBJ whole genome shotgun (WGS) entry which is preliminary data.</text>
</comment>
<dbReference type="SUPFAM" id="SSF53187">
    <property type="entry name" value="Zn-dependent exopeptidases"/>
    <property type="match status" value="1"/>
</dbReference>
<dbReference type="PANTHER" id="PTHR12283:SF6">
    <property type="entry name" value="GLUTAMINYL-PEPTIDE CYCLOTRANSFERASE-RELATED"/>
    <property type="match status" value="1"/>
</dbReference>
<protein>
    <recommendedName>
        <fullName evidence="3">Peptide hydrolase</fullName>
        <ecNumber evidence="3">3.4.-.-</ecNumber>
    </recommendedName>
</protein>
<dbReference type="InterPro" id="IPR037457">
    <property type="entry name" value="M28_QC"/>
</dbReference>
<evidence type="ECO:0000256" key="3">
    <source>
        <dbReference type="RuleBase" id="RU361240"/>
    </source>
</evidence>
<organism evidence="6 7">
    <name type="scientific">Polychaeton citri CBS 116435</name>
    <dbReference type="NCBI Taxonomy" id="1314669"/>
    <lineage>
        <taxon>Eukaryota</taxon>
        <taxon>Fungi</taxon>
        <taxon>Dikarya</taxon>
        <taxon>Ascomycota</taxon>
        <taxon>Pezizomycotina</taxon>
        <taxon>Dothideomycetes</taxon>
        <taxon>Dothideomycetidae</taxon>
        <taxon>Capnodiales</taxon>
        <taxon>Capnodiaceae</taxon>
        <taxon>Polychaeton</taxon>
    </lineage>
</organism>
<feature type="chain" id="PRO_5040529999" description="Peptide hydrolase" evidence="3">
    <location>
        <begin position="19"/>
        <end position="388"/>
    </location>
</feature>
<dbReference type="InterPro" id="IPR040234">
    <property type="entry name" value="QC/QCL"/>
</dbReference>
<evidence type="ECO:0000256" key="4">
    <source>
        <dbReference type="SAM" id="MobiDB-lite"/>
    </source>
</evidence>
<keyword evidence="2" id="KW-0012">Acyltransferase</keyword>
<dbReference type="GO" id="GO:0008270">
    <property type="term" value="F:zinc ion binding"/>
    <property type="evidence" value="ECO:0007669"/>
    <property type="project" value="TreeGrafter"/>
</dbReference>
<name>A0A9P4Q8I3_9PEZI</name>
<keyword evidence="3" id="KW-0378">Hydrolase</keyword>